<feature type="compositionally biased region" description="Polar residues" evidence="2">
    <location>
        <begin position="1266"/>
        <end position="1287"/>
    </location>
</feature>
<gene>
    <name evidence="3" type="ORF">SMAR0320_LOCUS23189</name>
</gene>
<evidence type="ECO:0000256" key="1">
    <source>
        <dbReference type="SAM" id="Coils"/>
    </source>
</evidence>
<feature type="compositionally biased region" description="Acidic residues" evidence="2">
    <location>
        <begin position="43"/>
        <end position="54"/>
    </location>
</feature>
<feature type="region of interest" description="Disordered" evidence="2">
    <location>
        <begin position="671"/>
        <end position="714"/>
    </location>
</feature>
<reference evidence="3" key="1">
    <citation type="submission" date="2021-01" db="EMBL/GenBank/DDBJ databases">
        <authorList>
            <person name="Corre E."/>
            <person name="Pelletier E."/>
            <person name="Niang G."/>
            <person name="Scheremetjew M."/>
            <person name="Finn R."/>
            <person name="Kale V."/>
            <person name="Holt S."/>
            <person name="Cochrane G."/>
            <person name="Meng A."/>
            <person name="Brown T."/>
            <person name="Cohen L."/>
        </authorList>
    </citation>
    <scope>NUCLEOTIDE SEQUENCE</scope>
    <source>
        <strain evidence="3">SM1012Den-03</strain>
    </source>
</reference>
<feature type="compositionally biased region" description="Polar residues" evidence="2">
    <location>
        <begin position="693"/>
        <end position="714"/>
    </location>
</feature>
<name>A0A7S2Q2V0_9STRA</name>
<protein>
    <submittedName>
        <fullName evidence="3">Uncharacterized protein</fullName>
    </submittedName>
</protein>
<keyword evidence="1" id="KW-0175">Coiled coil</keyword>
<feature type="coiled-coil region" evidence="1">
    <location>
        <begin position="1444"/>
        <end position="1471"/>
    </location>
</feature>
<organism evidence="3">
    <name type="scientific">Skeletonema marinoi</name>
    <dbReference type="NCBI Taxonomy" id="267567"/>
    <lineage>
        <taxon>Eukaryota</taxon>
        <taxon>Sar</taxon>
        <taxon>Stramenopiles</taxon>
        <taxon>Ochrophyta</taxon>
        <taxon>Bacillariophyta</taxon>
        <taxon>Coscinodiscophyceae</taxon>
        <taxon>Thalassiosirophycidae</taxon>
        <taxon>Thalassiosirales</taxon>
        <taxon>Skeletonemataceae</taxon>
        <taxon>Skeletonema</taxon>
        <taxon>Skeletonema marinoi-dohrnii complex</taxon>
    </lineage>
</organism>
<sequence>MPAMDHAEEPTADINAPQNEDIVAAESVDDHLPSGNSTRDMDTMIDDGGDDFDDMVGQPNVAASAADAGSEDDNGSNADNLLSEADSSSAVAVEQAEQADMSTIALRPVPMDVDGGSEPDEQKAPSGEMEGSATPAGGSQSADMSADDYDGQDDDSQPVARAGSEASLEMESNPSADDGTASLNEDYDKMDSSLFAGSDAGKSEETASMEDYADKDEIISSERTALEDAYGPYIHPTDMCLDDARKRLRIAIEQTRILRESFNDQAYERFRVVMRPAPTSIDEIVDPIEEDPTAAVATLRENSQARQVEKEKEMRQSQQTGIPSEELSYVADGLDLVVLPDDEVTDNEVDLEQYPENGPIDPETNQRREGFNSATVAAVEQLFERIKRGRLIRQGKDIETVMAMARTVERKMSESFHPTTFARAQAPSPAPSEDSNAAGFDQPRVSRGLYAHLLTLNPEAEGDRTRGGPAAARSALVSRGVGMSETKRDMRINPAYQRMFQPNYLLPPSTEKFLPPLVLPQQLSRLQPPDLFPVQKEPATDSKIPLQTIVTDFCGELGSSSGMSEISLLRKVRSTFSETKESDSSEYEPSLLYSVMSAVGLISERDDARGGDGNSLGLDSLAELKTVSNFLHHNTLIGNVKKRSLDETKLDGTKLDLSGIDSVKRPKIEVEQTESLIHIRGGGDGDGDEGNEKQASGNTSESGKNNQNGATNDVPQQTAAAQPLLPYPMDANYKLYSAMAQSNSQNAMAAAAASSHLLQHQLGLGLQGDPYAAAMAGVPVGSGVGSLSASELSEFYMRNGFGFAGASASGMGLVSGPDQAAAARYQAALTMNAQNPFGYVGLSPMNAPVVSFGSKGQPAAKSNSAAQRKRSSSFSQNQTDKKLKIQMTEEGNGVKIDRPASAPPSPTSADIPNALLSTGVDKDSFDASVLLPFTPPAPPIQLPKNIANFALRAKFHDAMVVASKRADETEAFLVDFLLSLGRAVPKLKSHVTQMLLDKLKLADKRTHVGILAGDDKFASDTKEMIIALISMWLCVEQRDLVNGIISSENGSGPAQPELEWLTTSAIGESLSAIAPFLNPLSSATRREQMKQVVLVVGKALTTEVFVSNGQNASLPMMDELLKLLDSLRTDALQAKTRERVLLAALVSRSSNMTEAFSNAYVSSIVRAGEALTHEDVCEIVQDTDVRASTMLPFDYFQDNAGVWEEPCRPEQGYHAGLSGTEMKKEAHARSLLRKSMKRLQDQHGLKGGILDGGPYYPVTPMITSTPATPTGPSLMRSLSGSVKQKGSSDYAPPDAAFNPGHFVPPMNWNINDVSNLPYGQYTLETMQFSSVGDVLTSDKRKEYTQVMKGDSSITLAQKFRSTHEVKWEDVADMFLHGGNSRQIDINSVLSAEQGPLGADVPTGKKKIYAPFVEPFDVSSLEAMVQKQDDSDDDEDEDISDETIIKAHQEVLDEMKLKLDAALEKRRQLTQQRGRKKSVG</sequence>
<feature type="region of interest" description="Disordered" evidence="2">
    <location>
        <begin position="1266"/>
        <end position="1290"/>
    </location>
</feature>
<feature type="compositionally biased region" description="Low complexity" evidence="2">
    <location>
        <begin position="83"/>
        <end position="100"/>
    </location>
</feature>
<evidence type="ECO:0000256" key="2">
    <source>
        <dbReference type="SAM" id="MobiDB-lite"/>
    </source>
</evidence>
<feature type="region of interest" description="Disordered" evidence="2">
    <location>
        <begin position="1"/>
        <end position="215"/>
    </location>
</feature>
<accession>A0A7S2Q2V0</accession>
<dbReference type="EMBL" id="HBGZ01032446">
    <property type="protein sequence ID" value="CAD9631070.1"/>
    <property type="molecule type" value="Transcribed_RNA"/>
</dbReference>
<feature type="region of interest" description="Disordered" evidence="2">
    <location>
        <begin position="853"/>
        <end position="914"/>
    </location>
</feature>
<evidence type="ECO:0000313" key="3">
    <source>
        <dbReference type="EMBL" id="CAD9631070.1"/>
    </source>
</evidence>
<proteinExistence type="predicted"/>
<feature type="region of interest" description="Disordered" evidence="2">
    <location>
        <begin position="421"/>
        <end position="441"/>
    </location>
</feature>
<feature type="compositionally biased region" description="Acidic residues" evidence="2">
    <location>
        <begin position="145"/>
        <end position="156"/>
    </location>
</feature>
<feature type="compositionally biased region" description="Polar residues" evidence="2">
    <location>
        <begin position="860"/>
        <end position="878"/>
    </location>
</feature>